<evidence type="ECO:0000313" key="1">
    <source>
        <dbReference type="EMBL" id="KIM31884.1"/>
    </source>
</evidence>
<protein>
    <recommendedName>
        <fullName evidence="3">F-box domain-containing protein</fullName>
    </recommendedName>
</protein>
<evidence type="ECO:0000313" key="2">
    <source>
        <dbReference type="Proteomes" id="UP000054097"/>
    </source>
</evidence>
<proteinExistence type="predicted"/>
<accession>A0A0C3BIC8</accession>
<dbReference type="AlphaFoldDB" id="A0A0C3BIC8"/>
<dbReference type="InterPro" id="IPR032675">
    <property type="entry name" value="LRR_dom_sf"/>
</dbReference>
<evidence type="ECO:0008006" key="3">
    <source>
        <dbReference type="Google" id="ProtNLM"/>
    </source>
</evidence>
<name>A0A0C3BIC8_SERVB</name>
<sequence>MFPNLEILSIGSSIPKYTPQITLKRISTMLLEDSNQPEGENCPRAPRLRALALSRVLVDIPSFPGIDRIDTLKLFNCEFAPSVSLWEFVEQVRLNVETLSLHNTSSKAATPGPYAKNIDYPSLKSLTLVFPETSRYSLPSIIIDGPALTELTCDDAFLPQLNPQSFPNLSLLSVRSFQSSSLKAFRKVLTEFNLTSLTLFRVPNARCGLNVLLWSMAQSSDLGKTLQHLRYYTTYKENAQTLLKAVNKAREKPASIPGDGFLASQVLVCGDRSNEYSLPWDAELCWAKT</sequence>
<organism evidence="1 2">
    <name type="scientific">Serendipita vermifera MAFF 305830</name>
    <dbReference type="NCBI Taxonomy" id="933852"/>
    <lineage>
        <taxon>Eukaryota</taxon>
        <taxon>Fungi</taxon>
        <taxon>Dikarya</taxon>
        <taxon>Basidiomycota</taxon>
        <taxon>Agaricomycotina</taxon>
        <taxon>Agaricomycetes</taxon>
        <taxon>Sebacinales</taxon>
        <taxon>Serendipitaceae</taxon>
        <taxon>Serendipita</taxon>
    </lineage>
</organism>
<keyword evidence="2" id="KW-1185">Reference proteome</keyword>
<dbReference type="Proteomes" id="UP000054097">
    <property type="component" value="Unassembled WGS sequence"/>
</dbReference>
<dbReference type="EMBL" id="KN824281">
    <property type="protein sequence ID" value="KIM31884.1"/>
    <property type="molecule type" value="Genomic_DNA"/>
</dbReference>
<reference evidence="2" key="2">
    <citation type="submission" date="2015-01" db="EMBL/GenBank/DDBJ databases">
        <title>Evolutionary Origins and Diversification of the Mycorrhizal Mutualists.</title>
        <authorList>
            <consortium name="DOE Joint Genome Institute"/>
            <consortium name="Mycorrhizal Genomics Consortium"/>
            <person name="Kohler A."/>
            <person name="Kuo A."/>
            <person name="Nagy L.G."/>
            <person name="Floudas D."/>
            <person name="Copeland A."/>
            <person name="Barry K.W."/>
            <person name="Cichocki N."/>
            <person name="Veneault-Fourrey C."/>
            <person name="LaButti K."/>
            <person name="Lindquist E.A."/>
            <person name="Lipzen A."/>
            <person name="Lundell T."/>
            <person name="Morin E."/>
            <person name="Murat C."/>
            <person name="Riley R."/>
            <person name="Ohm R."/>
            <person name="Sun H."/>
            <person name="Tunlid A."/>
            <person name="Henrissat B."/>
            <person name="Grigoriev I.V."/>
            <person name="Hibbett D.S."/>
            <person name="Martin F."/>
        </authorList>
    </citation>
    <scope>NUCLEOTIDE SEQUENCE [LARGE SCALE GENOMIC DNA]</scope>
    <source>
        <strain evidence="2">MAFF 305830</strain>
    </source>
</reference>
<dbReference type="Gene3D" id="3.80.10.10">
    <property type="entry name" value="Ribonuclease Inhibitor"/>
    <property type="match status" value="1"/>
</dbReference>
<dbReference type="SUPFAM" id="SSF52058">
    <property type="entry name" value="L domain-like"/>
    <property type="match status" value="1"/>
</dbReference>
<dbReference type="HOGENOM" id="CLU_963670_0_0_1"/>
<gene>
    <name evidence="1" type="ORF">M408DRAFT_21084</name>
</gene>
<reference evidence="1 2" key="1">
    <citation type="submission" date="2014-04" db="EMBL/GenBank/DDBJ databases">
        <authorList>
            <consortium name="DOE Joint Genome Institute"/>
            <person name="Kuo A."/>
            <person name="Zuccaro A."/>
            <person name="Kohler A."/>
            <person name="Nagy L.G."/>
            <person name="Floudas D."/>
            <person name="Copeland A."/>
            <person name="Barry K.W."/>
            <person name="Cichocki N."/>
            <person name="Veneault-Fourrey C."/>
            <person name="LaButti K."/>
            <person name="Lindquist E.A."/>
            <person name="Lipzen A."/>
            <person name="Lundell T."/>
            <person name="Morin E."/>
            <person name="Murat C."/>
            <person name="Sun H."/>
            <person name="Tunlid A."/>
            <person name="Henrissat B."/>
            <person name="Grigoriev I.V."/>
            <person name="Hibbett D.S."/>
            <person name="Martin F."/>
            <person name="Nordberg H.P."/>
            <person name="Cantor M.N."/>
            <person name="Hua S.X."/>
        </authorList>
    </citation>
    <scope>NUCLEOTIDE SEQUENCE [LARGE SCALE GENOMIC DNA]</scope>
    <source>
        <strain evidence="1 2">MAFF 305830</strain>
    </source>
</reference>